<dbReference type="PROSITE" id="PS51257">
    <property type="entry name" value="PROKAR_LIPOPROTEIN"/>
    <property type="match status" value="1"/>
</dbReference>
<accession>X0ZE98</accession>
<name>X0ZE98_9ZZZZ</name>
<proteinExistence type="predicted"/>
<reference evidence="1" key="1">
    <citation type="journal article" date="2014" name="Front. Microbiol.">
        <title>High frequency of phylogenetically diverse reductive dehalogenase-homologous genes in deep subseafloor sedimentary metagenomes.</title>
        <authorList>
            <person name="Kawai M."/>
            <person name="Futagami T."/>
            <person name="Toyoda A."/>
            <person name="Takaki Y."/>
            <person name="Nishi S."/>
            <person name="Hori S."/>
            <person name="Arai W."/>
            <person name="Tsubouchi T."/>
            <person name="Morono Y."/>
            <person name="Uchiyama I."/>
            <person name="Ito T."/>
            <person name="Fujiyama A."/>
            <person name="Inagaki F."/>
            <person name="Takami H."/>
        </authorList>
    </citation>
    <scope>NUCLEOTIDE SEQUENCE</scope>
    <source>
        <strain evidence="1">Expedition CK06-06</strain>
    </source>
</reference>
<comment type="caution">
    <text evidence="1">The sequence shown here is derived from an EMBL/GenBank/DDBJ whole genome shotgun (WGS) entry which is preliminary data.</text>
</comment>
<sequence>MRYTLLPLIFLFVASCSSTTVTRIDNYDRSLAPNGKIHIGWSEYKLFSPLMIHADAILPMVGESIPVEKALGEIEVRNAKDGDWEDPSYGRPLAGAYYREIKGSIKMLTEDQVLIDAYLLDGSGLLRRYPFSGKHRIVPVSP</sequence>
<protein>
    <submittedName>
        <fullName evidence="1">Uncharacterized protein</fullName>
    </submittedName>
</protein>
<organism evidence="1">
    <name type="scientific">marine sediment metagenome</name>
    <dbReference type="NCBI Taxonomy" id="412755"/>
    <lineage>
        <taxon>unclassified sequences</taxon>
        <taxon>metagenomes</taxon>
        <taxon>ecological metagenomes</taxon>
    </lineage>
</organism>
<dbReference type="AlphaFoldDB" id="X0ZE98"/>
<dbReference type="EMBL" id="BART01006155">
    <property type="protein sequence ID" value="GAG58658.1"/>
    <property type="molecule type" value="Genomic_DNA"/>
</dbReference>
<evidence type="ECO:0000313" key="1">
    <source>
        <dbReference type="EMBL" id="GAG58658.1"/>
    </source>
</evidence>
<gene>
    <name evidence="1" type="ORF">S01H4_14013</name>
</gene>